<dbReference type="EMBL" id="OIVN01006350">
    <property type="protein sequence ID" value="SPD31218.1"/>
    <property type="molecule type" value="Genomic_DNA"/>
</dbReference>
<gene>
    <name evidence="1" type="ORF">FSB_LOCUS59100</name>
</gene>
<sequence>MSGQFDPRVMVLTDAYASLGGYRRIRPCIMSCARTSPRRTRSFGLLGDFLRREGGSCCCLASLLVDTVTSFEYYQETFMFPLRKPLPVEGARKDIPLPPWSVTLRCSDGLLVKIAVDRREGAYGLPIPPDFRQATNADLEDIIGLVGSLKILATQ</sequence>
<proteinExistence type="predicted"/>
<dbReference type="AlphaFoldDB" id="A0A2N9J342"/>
<accession>A0A2N9J342</accession>
<name>A0A2N9J342_FAGSY</name>
<reference evidence="1" key="1">
    <citation type="submission" date="2018-02" db="EMBL/GenBank/DDBJ databases">
        <authorList>
            <person name="Cohen D.B."/>
            <person name="Kent A.D."/>
        </authorList>
    </citation>
    <scope>NUCLEOTIDE SEQUENCE</scope>
</reference>
<evidence type="ECO:0000313" key="1">
    <source>
        <dbReference type="EMBL" id="SPD31218.1"/>
    </source>
</evidence>
<organism evidence="1">
    <name type="scientific">Fagus sylvatica</name>
    <name type="common">Beechnut</name>
    <dbReference type="NCBI Taxonomy" id="28930"/>
    <lineage>
        <taxon>Eukaryota</taxon>
        <taxon>Viridiplantae</taxon>
        <taxon>Streptophyta</taxon>
        <taxon>Embryophyta</taxon>
        <taxon>Tracheophyta</taxon>
        <taxon>Spermatophyta</taxon>
        <taxon>Magnoliopsida</taxon>
        <taxon>eudicotyledons</taxon>
        <taxon>Gunneridae</taxon>
        <taxon>Pentapetalae</taxon>
        <taxon>rosids</taxon>
        <taxon>fabids</taxon>
        <taxon>Fagales</taxon>
        <taxon>Fagaceae</taxon>
        <taxon>Fagus</taxon>
    </lineage>
</organism>
<protein>
    <submittedName>
        <fullName evidence="1">Uncharacterized protein</fullName>
    </submittedName>
</protein>